<keyword evidence="2" id="KW-0812">Transmembrane</keyword>
<dbReference type="Pfam" id="PF10046">
    <property type="entry name" value="BLOC1_2"/>
    <property type="match status" value="1"/>
</dbReference>
<evidence type="ECO:0000313" key="3">
    <source>
        <dbReference type="EMBL" id="VDP31458.1"/>
    </source>
</evidence>
<evidence type="ECO:0000256" key="1">
    <source>
        <dbReference type="ARBA" id="ARBA00008468"/>
    </source>
</evidence>
<keyword evidence="2" id="KW-1133">Transmembrane helix</keyword>
<evidence type="ECO:0000313" key="5">
    <source>
        <dbReference type="WBParaSite" id="SBAD_0001075201-mRNA-1"/>
    </source>
</evidence>
<name>A0A183J3D9_9BILA</name>
<dbReference type="Proteomes" id="UP000270296">
    <property type="component" value="Unassembled WGS sequence"/>
</dbReference>
<organism evidence="5">
    <name type="scientific">Soboliphyme baturini</name>
    <dbReference type="NCBI Taxonomy" id="241478"/>
    <lineage>
        <taxon>Eukaryota</taxon>
        <taxon>Metazoa</taxon>
        <taxon>Ecdysozoa</taxon>
        <taxon>Nematoda</taxon>
        <taxon>Enoplea</taxon>
        <taxon>Dorylaimia</taxon>
        <taxon>Dioctophymatida</taxon>
        <taxon>Dioctophymatoidea</taxon>
        <taxon>Soboliphymatidae</taxon>
        <taxon>Soboliphyme</taxon>
    </lineage>
</organism>
<accession>A0A183J3D9</accession>
<dbReference type="WBParaSite" id="SBAD_0001075201-mRNA-1">
    <property type="protein sequence ID" value="SBAD_0001075201-mRNA-1"/>
    <property type="gene ID" value="SBAD_0001075201"/>
</dbReference>
<protein>
    <submittedName>
        <fullName evidence="5">Cache_2 domain-containing protein</fullName>
    </submittedName>
</protein>
<dbReference type="InterPro" id="IPR019269">
    <property type="entry name" value="BLOC1_su2"/>
</dbReference>
<feature type="transmembrane region" description="Helical" evidence="2">
    <location>
        <begin position="23"/>
        <end position="43"/>
    </location>
</feature>
<evidence type="ECO:0000313" key="4">
    <source>
        <dbReference type="Proteomes" id="UP000270296"/>
    </source>
</evidence>
<keyword evidence="2" id="KW-0472">Membrane</keyword>
<reference evidence="3 4" key="2">
    <citation type="submission" date="2018-11" db="EMBL/GenBank/DDBJ databases">
        <authorList>
            <consortium name="Pathogen Informatics"/>
        </authorList>
    </citation>
    <scope>NUCLEOTIDE SEQUENCE [LARGE SCALE GENOMIC DNA]</scope>
</reference>
<dbReference type="OrthoDB" id="244061at2759"/>
<gene>
    <name evidence="3" type="ORF">SBAD_LOCUS10387</name>
</gene>
<keyword evidence="4" id="KW-1185">Reference proteome</keyword>
<proteinExistence type="inferred from homology"/>
<dbReference type="AlphaFoldDB" id="A0A183J3D9"/>
<evidence type="ECO:0000256" key="2">
    <source>
        <dbReference type="SAM" id="Phobius"/>
    </source>
</evidence>
<dbReference type="EMBL" id="UZAM01014005">
    <property type="protein sequence ID" value="VDP31458.1"/>
    <property type="molecule type" value="Genomic_DNA"/>
</dbReference>
<comment type="similarity">
    <text evidence="1">Belongs to the BLOC1S2 family.</text>
</comment>
<reference evidence="5" key="1">
    <citation type="submission" date="2016-06" db="UniProtKB">
        <authorList>
            <consortium name="WormBaseParasite"/>
        </authorList>
    </citation>
    <scope>IDENTIFICATION</scope>
</reference>
<sequence>MSAGCRVVQPNGHRSTQSPLKQLVTTTVACLFILCLLVLLGTLNEYELLKKMNQATAQRYVDMTRVAEKVKFSMKELNDKSELFESASEYLSVSILLLSQRLLYFAYNTEFLLHFTYARALLN</sequence>